<dbReference type="RefSeq" id="WP_147574745.1">
    <property type="nucleotide sequence ID" value="NZ_VOWB01000008.1"/>
</dbReference>
<proteinExistence type="predicted"/>
<dbReference type="EMBL" id="VOWB01000008">
    <property type="protein sequence ID" value="TXE84744.1"/>
    <property type="molecule type" value="Genomic_DNA"/>
</dbReference>
<organism evidence="1 2">
    <name type="scientific">Campylobacter peloridis</name>
    <dbReference type="NCBI Taxonomy" id="488546"/>
    <lineage>
        <taxon>Bacteria</taxon>
        <taxon>Pseudomonadati</taxon>
        <taxon>Campylobacterota</taxon>
        <taxon>Epsilonproteobacteria</taxon>
        <taxon>Campylobacterales</taxon>
        <taxon>Campylobacteraceae</taxon>
        <taxon>Campylobacter</taxon>
    </lineage>
</organism>
<evidence type="ECO:0000313" key="1">
    <source>
        <dbReference type="EMBL" id="TXE84744.1"/>
    </source>
</evidence>
<dbReference type="Proteomes" id="UP000321310">
    <property type="component" value="Unassembled WGS sequence"/>
</dbReference>
<sequence>MILELYSIKQKFFLTLKLNDISEVVLYAKDKNLCFVYKNFKEQLKFETFSFEEISRIARMIMEFIDESEDMEDKSLLINIDQFENQLIEERK</sequence>
<protein>
    <submittedName>
        <fullName evidence="1">Uncharacterized protein</fullName>
    </submittedName>
</protein>
<reference evidence="1 2" key="1">
    <citation type="submission" date="2019-07" db="EMBL/GenBank/DDBJ databases">
        <title>Rapid identification of Enteric Bacteria from Whole Genome Sequences (WGS) using Average Nucleotide Identity (ANI).</title>
        <authorList>
            <person name="Lane C."/>
        </authorList>
    </citation>
    <scope>NUCLEOTIDE SEQUENCE [LARGE SCALE GENOMIC DNA]</scope>
    <source>
        <strain evidence="1 2">2016D-0250</strain>
    </source>
</reference>
<accession>A0A5C7E2F4</accession>
<evidence type="ECO:0000313" key="2">
    <source>
        <dbReference type="Proteomes" id="UP000321310"/>
    </source>
</evidence>
<gene>
    <name evidence="1" type="ORF">FPD46_00480</name>
</gene>
<dbReference type="AlphaFoldDB" id="A0A5C7E2F4"/>
<name>A0A5C7E2F4_9BACT</name>
<comment type="caution">
    <text evidence="1">The sequence shown here is derived from an EMBL/GenBank/DDBJ whole genome shotgun (WGS) entry which is preliminary data.</text>
</comment>